<dbReference type="Pfam" id="PF13855">
    <property type="entry name" value="LRR_8"/>
    <property type="match status" value="2"/>
</dbReference>
<keyword evidence="5" id="KW-1185">Reference proteome</keyword>
<dbReference type="Proteomes" id="UP000321734">
    <property type="component" value="Unassembled WGS sequence"/>
</dbReference>
<dbReference type="Gene3D" id="3.40.50.1460">
    <property type="match status" value="1"/>
</dbReference>
<dbReference type="SMART" id="SM00369">
    <property type="entry name" value="LRR_TYP"/>
    <property type="match status" value="4"/>
</dbReference>
<dbReference type="GO" id="GO:0005737">
    <property type="term" value="C:cytoplasm"/>
    <property type="evidence" value="ECO:0007669"/>
    <property type="project" value="TreeGrafter"/>
</dbReference>
<dbReference type="GO" id="GO:0006508">
    <property type="term" value="P:proteolysis"/>
    <property type="evidence" value="ECO:0007669"/>
    <property type="project" value="InterPro"/>
</dbReference>
<dbReference type="SUPFAM" id="SSF52058">
    <property type="entry name" value="L domain-like"/>
    <property type="match status" value="1"/>
</dbReference>
<dbReference type="InterPro" id="IPR032675">
    <property type="entry name" value="LRR_dom_sf"/>
</dbReference>
<organism evidence="4 5">
    <name type="scientific">Gelidibacter salicanalis</name>
    <dbReference type="NCBI Taxonomy" id="291193"/>
    <lineage>
        <taxon>Bacteria</taxon>
        <taxon>Pseudomonadati</taxon>
        <taxon>Bacteroidota</taxon>
        <taxon>Flavobacteriia</taxon>
        <taxon>Flavobacteriales</taxon>
        <taxon>Flavobacteriaceae</taxon>
        <taxon>Gelidibacter</taxon>
    </lineage>
</organism>
<dbReference type="InterPro" id="IPR011600">
    <property type="entry name" value="Pept_C14_caspase"/>
</dbReference>
<dbReference type="AlphaFoldDB" id="A0A5C7AMP6"/>
<dbReference type="GO" id="GO:0004197">
    <property type="term" value="F:cysteine-type endopeptidase activity"/>
    <property type="evidence" value="ECO:0007669"/>
    <property type="project" value="InterPro"/>
</dbReference>
<gene>
    <name evidence="4" type="ORF">ES711_10410</name>
</gene>
<evidence type="ECO:0000256" key="2">
    <source>
        <dbReference type="ARBA" id="ARBA00022737"/>
    </source>
</evidence>
<dbReference type="SUPFAM" id="SSF52129">
    <property type="entry name" value="Caspase-like"/>
    <property type="match status" value="1"/>
</dbReference>
<dbReference type="Pfam" id="PF00656">
    <property type="entry name" value="Peptidase_C14"/>
    <property type="match status" value="1"/>
</dbReference>
<dbReference type="InterPro" id="IPR050216">
    <property type="entry name" value="LRR_domain-containing"/>
</dbReference>
<evidence type="ECO:0000313" key="5">
    <source>
        <dbReference type="Proteomes" id="UP000321734"/>
    </source>
</evidence>
<dbReference type="InterPro" id="IPR003591">
    <property type="entry name" value="Leu-rich_rpt_typical-subtyp"/>
</dbReference>
<dbReference type="PANTHER" id="PTHR48051:SF1">
    <property type="entry name" value="RAS SUPPRESSOR PROTEIN 1"/>
    <property type="match status" value="1"/>
</dbReference>
<dbReference type="Gene3D" id="3.80.10.10">
    <property type="entry name" value="Ribonuclease Inhibitor"/>
    <property type="match status" value="1"/>
</dbReference>
<dbReference type="InterPro" id="IPR001611">
    <property type="entry name" value="Leu-rich_rpt"/>
</dbReference>
<dbReference type="PROSITE" id="PS51450">
    <property type="entry name" value="LRR"/>
    <property type="match status" value="2"/>
</dbReference>
<evidence type="ECO:0000259" key="3">
    <source>
        <dbReference type="Pfam" id="PF00656"/>
    </source>
</evidence>
<feature type="domain" description="Peptidase C14 caspase" evidence="3">
    <location>
        <begin position="253"/>
        <end position="478"/>
    </location>
</feature>
<dbReference type="InterPro" id="IPR029030">
    <property type="entry name" value="Caspase-like_dom_sf"/>
</dbReference>
<accession>A0A5C7AMP6</accession>
<dbReference type="RefSeq" id="WP_146893232.1">
    <property type="nucleotide sequence ID" value="NZ_VORX01000004.1"/>
</dbReference>
<keyword evidence="1" id="KW-0433">Leucine-rich repeat</keyword>
<proteinExistence type="predicted"/>
<name>A0A5C7AMP6_9FLAO</name>
<evidence type="ECO:0000256" key="1">
    <source>
        <dbReference type="ARBA" id="ARBA00022614"/>
    </source>
</evidence>
<evidence type="ECO:0000313" key="4">
    <source>
        <dbReference type="EMBL" id="TXE07835.1"/>
    </source>
</evidence>
<dbReference type="PANTHER" id="PTHR48051">
    <property type="match status" value="1"/>
</dbReference>
<reference evidence="4 5" key="1">
    <citation type="submission" date="2019-08" db="EMBL/GenBank/DDBJ databases">
        <title>Genome sequence of Gelidibacter salicanalis IC162T.</title>
        <authorList>
            <person name="Bowman J.P."/>
        </authorList>
    </citation>
    <scope>NUCLEOTIDE SEQUENCE [LARGE SCALE GENOMIC DNA]</scope>
    <source>
        <strain evidence="4 5">IC162</strain>
    </source>
</reference>
<dbReference type="OrthoDB" id="2546654at2"/>
<sequence>MIAQGMPHIDHKRQSRLENFSCYGAILPWFNIDILHKLYLNIFEKFEPEEETNKYKLRAITCADLLQSPEIERIGYNSFIIHPTIQDKLRNKMMHKDNANEILQEIGNFMLSYIWECKKHFPSLKHLESYRIEGNIILNPIAEAERVTHNIVNRFNRLNNINDQKNAVGYYLKVLNHNNLTVEQKKLVEFLNIYQQLDQDSKQNFSPQIEKLKDFLSQDHNSSETITIKLPTNIKKKILDGIKTNTSKTPTLHALILGINDYPSYDNLRLRSAVNDSTAIRDYLEEHVAEGYICRTHLLINEHANYNKIQEYFDYILFKEIKGGDSFVFYYSGQGGSIDNLKNNDIASHVEPQSIIQNIQDKALILSDSTTLSLLEVLRQINKFPNDCTYTLLLDTDFSYHLDNLIRDDFKEINNIKKATSDLISKNIVVITAAKDTQWALEDTDHGYFTKFLFKVLYLSEQNITNQHLISAINIYMDSLNSSQRTTLSVFGKSSVNDNFLNGFIASPFAACVKLIQNNIDKKETTLTLNGMGLTFLPEVIFDLKHLKILDISDNSIQHLPEKIGRLINLEELHLSGNPIDPNELNIDKLSNLKVLKLRNCNLNYFPKLVLGLPNLQELDLANNAIKFIPNQLRNLPNLEKLDLTGNAVLNFDITNLGNDLVTYLKEFPEVDNSNNNIPIVMLIALDYESKLPNILPEIEEVSRICQQSGLEVIQLTNPKAAELNRSIYSNQNRLAILHFASYEMDVLTDSENKLQHMKPDDWIEFFKCIKIERFDTPLLFVNCCYGEEIINVLLKDTFKLGIGIKDRIDDWTAYTFATQFYTALAIDKKTIAEAMSYAQ</sequence>
<keyword evidence="2" id="KW-0677">Repeat</keyword>
<protein>
    <recommendedName>
        <fullName evidence="3">Peptidase C14 caspase domain-containing protein</fullName>
    </recommendedName>
</protein>
<comment type="caution">
    <text evidence="4">The sequence shown here is derived from an EMBL/GenBank/DDBJ whole genome shotgun (WGS) entry which is preliminary data.</text>
</comment>
<dbReference type="EMBL" id="VORX01000004">
    <property type="protein sequence ID" value="TXE07835.1"/>
    <property type="molecule type" value="Genomic_DNA"/>
</dbReference>